<keyword evidence="9" id="KW-0560">Oxidoreductase</keyword>
<sequence>MGKAQGLGLYMLTQFASSDIADRLKIRKPIEGLLYQGSKTGFQIATQAARIFTPAKSSGKATRLPSQKRNNLFDLTLTDEQQMTRDSLSRFAKEVLRPAAHAADEAHGISADVQTQASELGLMYYAVPESLGGAATEDSLVTQMLALEDLGHGDFSLAAAIYAPVSVANVLTRYGTDAQQRQYLPAFIDETKPAIAALACNEPSVVFDPYKLQTTARAEGDSYVLNGEKSLVLLAADSELFIISAQLDGQPALFIVESGLTGLTLSEEPAMGLKAAKTARLHLKNVRTPKANLLTEANYREFLDLGALASCAVAVGTAQAVLDYVAVYANEREAFGEPISHRQSVAFMIADMAIEVDAMRLLTWSACSLAEAGKPFHREAHLARILCSEKAMKIGTDGVQLLGGHGFTKEHPVERWYRDLRSVAITQNAISL</sequence>
<dbReference type="EC" id="3.13.1.4" evidence="6"/>
<evidence type="ECO:0000256" key="5">
    <source>
        <dbReference type="ARBA" id="ARBA00052938"/>
    </source>
</evidence>
<dbReference type="InterPro" id="IPR037069">
    <property type="entry name" value="AcylCoA_DH/ox_N_sf"/>
</dbReference>
<dbReference type="PROSITE" id="PS00073">
    <property type="entry name" value="ACYL_COA_DH_2"/>
    <property type="match status" value="1"/>
</dbReference>
<protein>
    <recommendedName>
        <fullName evidence="7">3-sulfinopropanoyl-CoA desulfinase</fullName>
        <ecNumber evidence="6">3.13.1.4</ecNumber>
    </recommendedName>
    <alternativeName>
        <fullName evidence="8">3-sulfinopropionyl coenzyme A desulfinase</fullName>
    </alternativeName>
</protein>
<organism evidence="13 14">
    <name type="scientific">Aquirhabdus parva</name>
    <dbReference type="NCBI Taxonomy" id="2283318"/>
    <lineage>
        <taxon>Bacteria</taxon>
        <taxon>Pseudomonadati</taxon>
        <taxon>Pseudomonadota</taxon>
        <taxon>Gammaproteobacteria</taxon>
        <taxon>Moraxellales</taxon>
        <taxon>Moraxellaceae</taxon>
        <taxon>Aquirhabdus</taxon>
    </lineage>
</organism>
<comment type="cofactor">
    <cofactor evidence="1 9">
        <name>FAD</name>
        <dbReference type="ChEBI" id="CHEBI:57692"/>
    </cofactor>
</comment>
<feature type="domain" description="Acyl-CoA dehydrogenase/oxidase C-terminal" evidence="10">
    <location>
        <begin position="301"/>
        <end position="425"/>
    </location>
</feature>
<evidence type="ECO:0000256" key="4">
    <source>
        <dbReference type="ARBA" id="ARBA00022827"/>
    </source>
</evidence>
<comment type="similarity">
    <text evidence="2 9">Belongs to the acyl-CoA dehydrogenase family.</text>
</comment>
<dbReference type="Gene3D" id="1.20.140.10">
    <property type="entry name" value="Butyryl-CoA Dehydrogenase, subunit A, domain 3"/>
    <property type="match status" value="1"/>
</dbReference>
<evidence type="ECO:0000256" key="2">
    <source>
        <dbReference type="ARBA" id="ARBA00009347"/>
    </source>
</evidence>
<dbReference type="InterPro" id="IPR046373">
    <property type="entry name" value="Acyl-CoA_Oxase/DH_mid-dom_sf"/>
</dbReference>
<dbReference type="Gene3D" id="1.10.540.10">
    <property type="entry name" value="Acyl-CoA dehydrogenase/oxidase, N-terminal domain"/>
    <property type="match status" value="1"/>
</dbReference>
<dbReference type="Pfam" id="PF02770">
    <property type="entry name" value="Acyl-CoA_dh_M"/>
    <property type="match status" value="1"/>
</dbReference>
<evidence type="ECO:0000313" key="13">
    <source>
        <dbReference type="EMBL" id="AXI04544.1"/>
    </source>
</evidence>
<evidence type="ECO:0000259" key="10">
    <source>
        <dbReference type="Pfam" id="PF00441"/>
    </source>
</evidence>
<dbReference type="InterPro" id="IPR006089">
    <property type="entry name" value="Acyl-CoA_DH_CS"/>
</dbReference>
<evidence type="ECO:0000256" key="8">
    <source>
        <dbReference type="ARBA" id="ARBA00075603"/>
    </source>
</evidence>
<dbReference type="InterPro" id="IPR036250">
    <property type="entry name" value="AcylCo_DH-like_C"/>
</dbReference>
<dbReference type="SUPFAM" id="SSF47203">
    <property type="entry name" value="Acyl-CoA dehydrogenase C-terminal domain-like"/>
    <property type="match status" value="1"/>
</dbReference>
<dbReference type="KEGG" id="mbah:HYN46_04645"/>
<evidence type="ECO:0000256" key="9">
    <source>
        <dbReference type="RuleBase" id="RU362125"/>
    </source>
</evidence>
<evidence type="ECO:0000256" key="3">
    <source>
        <dbReference type="ARBA" id="ARBA00022630"/>
    </source>
</evidence>
<accession>A0A345PB85</accession>
<dbReference type="PANTHER" id="PTHR43884">
    <property type="entry name" value="ACYL-COA DEHYDROGENASE"/>
    <property type="match status" value="1"/>
</dbReference>
<name>A0A345PB85_9GAMM</name>
<comment type="catalytic activity">
    <reaction evidence="5">
        <text>3-sulfinopropanoyl-CoA + H2O = propanoyl-CoA + sulfite + H(+)</text>
        <dbReference type="Rhea" id="RHEA:41624"/>
        <dbReference type="ChEBI" id="CHEBI:15377"/>
        <dbReference type="ChEBI" id="CHEBI:15378"/>
        <dbReference type="ChEBI" id="CHEBI:17359"/>
        <dbReference type="ChEBI" id="CHEBI:57392"/>
        <dbReference type="ChEBI" id="CHEBI:78349"/>
        <dbReference type="EC" id="3.13.1.4"/>
    </reaction>
    <physiologicalReaction direction="left-to-right" evidence="5">
        <dbReference type="Rhea" id="RHEA:41625"/>
    </physiologicalReaction>
</comment>
<dbReference type="InterPro" id="IPR013786">
    <property type="entry name" value="AcylCoA_DH/ox_N"/>
</dbReference>
<dbReference type="AlphaFoldDB" id="A0A345PB85"/>
<dbReference type="Gene3D" id="2.40.110.10">
    <property type="entry name" value="Butyryl-CoA Dehydrogenase, subunit A, domain 2"/>
    <property type="match status" value="1"/>
</dbReference>
<dbReference type="GO" id="GO:0050660">
    <property type="term" value="F:flavin adenine dinucleotide binding"/>
    <property type="evidence" value="ECO:0007669"/>
    <property type="project" value="InterPro"/>
</dbReference>
<dbReference type="Pfam" id="PF02771">
    <property type="entry name" value="Acyl-CoA_dh_N"/>
    <property type="match status" value="1"/>
</dbReference>
<evidence type="ECO:0000259" key="12">
    <source>
        <dbReference type="Pfam" id="PF02771"/>
    </source>
</evidence>
<feature type="domain" description="Acyl-CoA dehydrogenase/oxidase N-terminal" evidence="12">
    <location>
        <begin position="78"/>
        <end position="189"/>
    </location>
</feature>
<evidence type="ECO:0000313" key="14">
    <source>
        <dbReference type="Proteomes" id="UP000253940"/>
    </source>
</evidence>
<dbReference type="InterPro" id="IPR009075">
    <property type="entry name" value="AcylCo_DH/oxidase_C"/>
</dbReference>
<dbReference type="EMBL" id="CP031222">
    <property type="protein sequence ID" value="AXI04544.1"/>
    <property type="molecule type" value="Genomic_DNA"/>
</dbReference>
<dbReference type="Proteomes" id="UP000253940">
    <property type="component" value="Chromosome"/>
</dbReference>
<dbReference type="PANTHER" id="PTHR43884:SF12">
    <property type="entry name" value="ISOVALERYL-COA DEHYDROGENASE, MITOCHONDRIAL-RELATED"/>
    <property type="match status" value="1"/>
</dbReference>
<evidence type="ECO:0000256" key="7">
    <source>
        <dbReference type="ARBA" id="ARBA00068311"/>
    </source>
</evidence>
<gene>
    <name evidence="13" type="ORF">HYN46_04645</name>
</gene>
<feature type="domain" description="Acyl-CoA oxidase/dehydrogenase middle" evidence="11">
    <location>
        <begin position="197"/>
        <end position="286"/>
    </location>
</feature>
<evidence type="ECO:0000256" key="6">
    <source>
        <dbReference type="ARBA" id="ARBA00066461"/>
    </source>
</evidence>
<dbReference type="InterPro" id="IPR009100">
    <property type="entry name" value="AcylCoA_DH/oxidase_NM_dom_sf"/>
</dbReference>
<keyword evidence="4 9" id="KW-0274">FAD</keyword>
<dbReference type="FunFam" id="1.20.140.10:FF:000004">
    <property type="entry name" value="Acyl-CoA dehydrogenase FadE25"/>
    <property type="match status" value="1"/>
</dbReference>
<dbReference type="Pfam" id="PF00441">
    <property type="entry name" value="Acyl-CoA_dh_1"/>
    <property type="match status" value="1"/>
</dbReference>
<keyword evidence="3 9" id="KW-0285">Flavoprotein</keyword>
<evidence type="ECO:0000259" key="11">
    <source>
        <dbReference type="Pfam" id="PF02770"/>
    </source>
</evidence>
<evidence type="ECO:0000256" key="1">
    <source>
        <dbReference type="ARBA" id="ARBA00001974"/>
    </source>
</evidence>
<keyword evidence="14" id="KW-1185">Reference proteome</keyword>
<dbReference type="OrthoDB" id="142556at2"/>
<dbReference type="InterPro" id="IPR006091">
    <property type="entry name" value="Acyl-CoA_Oxase/DH_mid-dom"/>
</dbReference>
<dbReference type="SUPFAM" id="SSF56645">
    <property type="entry name" value="Acyl-CoA dehydrogenase NM domain-like"/>
    <property type="match status" value="1"/>
</dbReference>
<reference evidence="13 14" key="1">
    <citation type="submission" date="2018-07" db="EMBL/GenBank/DDBJ databases">
        <title>Genome sequencing of Moraxellaceae gen. HYN0046.</title>
        <authorList>
            <person name="Kim M."/>
            <person name="Yi H."/>
        </authorList>
    </citation>
    <scope>NUCLEOTIDE SEQUENCE [LARGE SCALE GENOMIC DNA]</scope>
    <source>
        <strain evidence="13 14">HYN0046</strain>
    </source>
</reference>
<proteinExistence type="inferred from homology"/>
<dbReference type="GO" id="GO:0003995">
    <property type="term" value="F:acyl-CoA dehydrogenase activity"/>
    <property type="evidence" value="ECO:0007669"/>
    <property type="project" value="InterPro"/>
</dbReference>